<feature type="compositionally biased region" description="Basic and acidic residues" evidence="11">
    <location>
        <begin position="226"/>
        <end position="236"/>
    </location>
</feature>
<keyword evidence="6 10" id="KW-0010">Activator</keyword>
<dbReference type="Proteomes" id="UP001521785">
    <property type="component" value="Unassembled WGS sequence"/>
</dbReference>
<reference evidence="12 13" key="1">
    <citation type="submission" date="2024-02" db="EMBL/GenBank/DDBJ databases">
        <title>De novo assembly and annotation of 12 fungi associated with fruit tree decline syndrome in Ontario, Canada.</title>
        <authorList>
            <person name="Sulman M."/>
            <person name="Ellouze W."/>
            <person name="Ilyukhin E."/>
        </authorList>
    </citation>
    <scope>NUCLEOTIDE SEQUENCE [LARGE SCALE GENOMIC DNA]</scope>
    <source>
        <strain evidence="12 13">M42-189</strain>
    </source>
</reference>
<evidence type="ECO:0000256" key="2">
    <source>
        <dbReference type="ARBA" id="ARBA00009994"/>
    </source>
</evidence>
<keyword evidence="13" id="KW-1185">Reference proteome</keyword>
<comment type="similarity">
    <text evidence="2 10">Belongs to the Mediator complex subunit 7 family.</text>
</comment>
<feature type="region of interest" description="Disordered" evidence="11">
    <location>
        <begin position="226"/>
        <end position="253"/>
    </location>
</feature>
<dbReference type="InterPro" id="IPR009244">
    <property type="entry name" value="Mediatior_Med7"/>
</dbReference>
<accession>A0ABR3S0A2</accession>
<dbReference type="PANTHER" id="PTHR21428:SF11">
    <property type="entry name" value="MEDIATOR OF RNA POLYMERASE II TRANSCRIPTION SUBUNIT 7"/>
    <property type="match status" value="1"/>
</dbReference>
<dbReference type="InterPro" id="IPR037212">
    <property type="entry name" value="Med7/Med21-like"/>
</dbReference>
<dbReference type="PANTHER" id="PTHR21428">
    <property type="entry name" value="MEDIATOR OF RNA POLYMERASE II TRANSCRIPTION SUBUNIT 7"/>
    <property type="match status" value="1"/>
</dbReference>
<evidence type="ECO:0000256" key="7">
    <source>
        <dbReference type="ARBA" id="ARBA00023163"/>
    </source>
</evidence>
<evidence type="ECO:0000256" key="6">
    <source>
        <dbReference type="ARBA" id="ARBA00023159"/>
    </source>
</evidence>
<evidence type="ECO:0000256" key="3">
    <source>
        <dbReference type="ARBA" id="ARBA00011837"/>
    </source>
</evidence>
<name>A0ABR3S0A2_9PLEO</name>
<sequence>MAQPATEDEDVLTSYFPNPPPFYKHFTPKNIDALAQFKSDQNIENGTTPTAAQLLQLPTELRYLVPPAPPSPTTEYSVFGKKTTINALDDYPEVMQAIRTRLQTHPITGDVVLDWTYEQLYPSSSNWSSLDRQAYLFRFLRSIIISYIELLGIVAQDPKSSAKDEKLKDILTLALNMHALVNEYRPHQARETLIREMERQVERKRAEIEGVEKMKERVQEVLEGLEKGTVESKSEGEIVDEASDEERRKGRQREMWGVMNEVLGR</sequence>
<protein>
    <recommendedName>
        <fullName evidence="4 10">Mediator of RNA polymerase II transcription subunit 7</fullName>
    </recommendedName>
</protein>
<comment type="caution">
    <text evidence="12">The sequence shown here is derived from an EMBL/GenBank/DDBJ whole genome shotgun (WGS) entry which is preliminary data.</text>
</comment>
<evidence type="ECO:0000313" key="12">
    <source>
        <dbReference type="EMBL" id="KAL1610106.1"/>
    </source>
</evidence>
<dbReference type="Pfam" id="PF05983">
    <property type="entry name" value="Med7"/>
    <property type="match status" value="1"/>
</dbReference>
<keyword evidence="7 10" id="KW-0804">Transcription</keyword>
<gene>
    <name evidence="12" type="primary">MED7_1</name>
    <name evidence="12" type="ORF">SLS60_001771</name>
</gene>
<keyword evidence="8 10" id="KW-0539">Nucleus</keyword>
<evidence type="ECO:0000256" key="10">
    <source>
        <dbReference type="RuleBase" id="RU364060"/>
    </source>
</evidence>
<dbReference type="Gene3D" id="6.10.140.200">
    <property type="match status" value="1"/>
</dbReference>
<evidence type="ECO:0000256" key="9">
    <source>
        <dbReference type="ARBA" id="ARBA00025687"/>
    </source>
</evidence>
<dbReference type="EMBL" id="JAKJXO020000002">
    <property type="protein sequence ID" value="KAL1610106.1"/>
    <property type="molecule type" value="Genomic_DNA"/>
</dbReference>
<evidence type="ECO:0000256" key="8">
    <source>
        <dbReference type="ARBA" id="ARBA00023242"/>
    </source>
</evidence>
<evidence type="ECO:0000256" key="5">
    <source>
        <dbReference type="ARBA" id="ARBA00023015"/>
    </source>
</evidence>
<dbReference type="InterPro" id="IPR044888">
    <property type="entry name" value="Mediatior_Med7_sf"/>
</dbReference>
<evidence type="ECO:0000313" key="13">
    <source>
        <dbReference type="Proteomes" id="UP001521785"/>
    </source>
</evidence>
<proteinExistence type="inferred from homology"/>
<comment type="subcellular location">
    <subcellularLocation>
        <location evidence="1 10">Nucleus</location>
    </subcellularLocation>
</comment>
<evidence type="ECO:0000256" key="1">
    <source>
        <dbReference type="ARBA" id="ARBA00004123"/>
    </source>
</evidence>
<evidence type="ECO:0000256" key="11">
    <source>
        <dbReference type="SAM" id="MobiDB-lite"/>
    </source>
</evidence>
<dbReference type="SUPFAM" id="SSF140718">
    <property type="entry name" value="Mediator hinge subcomplex-like"/>
    <property type="match status" value="1"/>
</dbReference>
<evidence type="ECO:0000256" key="4">
    <source>
        <dbReference type="ARBA" id="ARBA00020631"/>
    </source>
</evidence>
<comment type="subunit">
    <text evidence="3 10">Component of the Mediator complex.</text>
</comment>
<comment type="function">
    <text evidence="9">Component of the Mediator complex, a coactivator involved in the regulated transcription of nearly all RNA polymerase II-dependent genes. Mediator functions as a bridge to convey information from gene-specific regulatory proteins to the basal RNA polymerase II transcription machinery. Mediator is recruited to promoters by direct interactions with regulatory proteins and serves as a scaffold for the assembly of a functional preinitiation complex with RNA polymerase II and the general transcription factors.</text>
</comment>
<organism evidence="12 13">
    <name type="scientific">Paraconiothyrium brasiliense</name>
    <dbReference type="NCBI Taxonomy" id="300254"/>
    <lineage>
        <taxon>Eukaryota</taxon>
        <taxon>Fungi</taxon>
        <taxon>Dikarya</taxon>
        <taxon>Ascomycota</taxon>
        <taxon>Pezizomycotina</taxon>
        <taxon>Dothideomycetes</taxon>
        <taxon>Pleosporomycetidae</taxon>
        <taxon>Pleosporales</taxon>
        <taxon>Massarineae</taxon>
        <taxon>Didymosphaeriaceae</taxon>
        <taxon>Paraconiothyrium</taxon>
    </lineage>
</organism>
<keyword evidence="5 10" id="KW-0805">Transcription regulation</keyword>
<dbReference type="Gene3D" id="6.10.140.1520">
    <property type="match status" value="1"/>
</dbReference>